<evidence type="ECO:0000313" key="2">
    <source>
        <dbReference type="EMBL" id="KAA8566595.1"/>
    </source>
</evidence>
<dbReference type="VEuPathDB" id="FungiDB:MFRU_042g00770"/>
<evidence type="ECO:0000313" key="3">
    <source>
        <dbReference type="Proteomes" id="UP000322873"/>
    </source>
</evidence>
<dbReference type="EMBL" id="VICG01000012">
    <property type="protein sequence ID" value="KAA8566595.1"/>
    <property type="molecule type" value="Genomic_DNA"/>
</dbReference>
<keyword evidence="1" id="KW-1133">Transmembrane helix</keyword>
<dbReference type="Proteomes" id="UP000322873">
    <property type="component" value="Unassembled WGS sequence"/>
</dbReference>
<proteinExistence type="predicted"/>
<accession>A0A5M9JHK4</accession>
<organism evidence="2 3">
    <name type="scientific">Monilinia fructicola</name>
    <name type="common">Brown rot fungus</name>
    <name type="synonym">Ciboria fructicola</name>
    <dbReference type="NCBI Taxonomy" id="38448"/>
    <lineage>
        <taxon>Eukaryota</taxon>
        <taxon>Fungi</taxon>
        <taxon>Dikarya</taxon>
        <taxon>Ascomycota</taxon>
        <taxon>Pezizomycotina</taxon>
        <taxon>Leotiomycetes</taxon>
        <taxon>Helotiales</taxon>
        <taxon>Sclerotiniaceae</taxon>
        <taxon>Monilinia</taxon>
    </lineage>
</organism>
<protein>
    <submittedName>
        <fullName evidence="2">Uncharacterized protein</fullName>
    </submittedName>
</protein>
<evidence type="ECO:0000256" key="1">
    <source>
        <dbReference type="SAM" id="Phobius"/>
    </source>
</evidence>
<keyword evidence="1" id="KW-0472">Membrane</keyword>
<gene>
    <name evidence="2" type="ORF">EYC84_009141</name>
</gene>
<comment type="caution">
    <text evidence="2">The sequence shown here is derived from an EMBL/GenBank/DDBJ whole genome shotgun (WGS) entry which is preliminary data.</text>
</comment>
<dbReference type="AlphaFoldDB" id="A0A5M9JHK4"/>
<name>A0A5M9JHK4_MONFR</name>
<feature type="transmembrane region" description="Helical" evidence="1">
    <location>
        <begin position="250"/>
        <end position="273"/>
    </location>
</feature>
<reference evidence="2 3" key="1">
    <citation type="submission" date="2019-06" db="EMBL/GenBank/DDBJ databases">
        <title>Genome Sequence of the Brown Rot Fungal Pathogen Monilinia fructicola.</title>
        <authorList>
            <person name="De Miccolis Angelini R.M."/>
            <person name="Landi L."/>
            <person name="Abate D."/>
            <person name="Pollastro S."/>
            <person name="Romanazzi G."/>
            <person name="Faretra F."/>
        </authorList>
    </citation>
    <scope>NUCLEOTIDE SEQUENCE [LARGE SCALE GENOMIC DNA]</scope>
    <source>
        <strain evidence="2 3">Mfrc123</strain>
    </source>
</reference>
<keyword evidence="3" id="KW-1185">Reference proteome</keyword>
<sequence length="279" mass="29988">MNIASHFAHQTPAGQGPFTKTMFAIETQKGATWDFGPVQWDQITIQASTTLSDWCYSPFNNSDFDYYLANPTVSVSGSQVICKFSSLILGDKTPPISPLSSPASSFIDAGPTTQSNILSLTEYPTPVVYHRISALPSPRIKLCDVPKSTLPNGFPDPSYSSNLAVESACNSGNSARMSSYSSALNEQLETEYGTITITTVDSDSALATLTTYDYIAAASFSGNSPPDGWLASVAANSTSGGGESIVITPLWLASWFISLSILVLVLAVCMFIFERRRQR</sequence>
<keyword evidence="1" id="KW-0812">Transmembrane</keyword>